<evidence type="ECO:0000313" key="1">
    <source>
        <dbReference type="EMBL" id="MED6173316.1"/>
    </source>
</evidence>
<evidence type="ECO:0000313" key="2">
    <source>
        <dbReference type="Proteomes" id="UP001341840"/>
    </source>
</evidence>
<name>A0ABU6VJ82_9FABA</name>
<dbReference type="Proteomes" id="UP001341840">
    <property type="component" value="Unassembled WGS sequence"/>
</dbReference>
<organism evidence="1 2">
    <name type="scientific">Stylosanthes scabra</name>
    <dbReference type="NCBI Taxonomy" id="79078"/>
    <lineage>
        <taxon>Eukaryota</taxon>
        <taxon>Viridiplantae</taxon>
        <taxon>Streptophyta</taxon>
        <taxon>Embryophyta</taxon>
        <taxon>Tracheophyta</taxon>
        <taxon>Spermatophyta</taxon>
        <taxon>Magnoliopsida</taxon>
        <taxon>eudicotyledons</taxon>
        <taxon>Gunneridae</taxon>
        <taxon>Pentapetalae</taxon>
        <taxon>rosids</taxon>
        <taxon>fabids</taxon>
        <taxon>Fabales</taxon>
        <taxon>Fabaceae</taxon>
        <taxon>Papilionoideae</taxon>
        <taxon>50 kb inversion clade</taxon>
        <taxon>dalbergioids sensu lato</taxon>
        <taxon>Dalbergieae</taxon>
        <taxon>Pterocarpus clade</taxon>
        <taxon>Stylosanthes</taxon>
    </lineage>
</organism>
<accession>A0ABU6VJ82</accession>
<proteinExistence type="predicted"/>
<keyword evidence="2" id="KW-1185">Reference proteome</keyword>
<dbReference type="EMBL" id="JASCZI010151521">
    <property type="protein sequence ID" value="MED6173316.1"/>
    <property type="molecule type" value="Genomic_DNA"/>
</dbReference>
<reference evidence="1 2" key="1">
    <citation type="journal article" date="2023" name="Plants (Basel)">
        <title>Bridging the Gap: Combining Genomics and Transcriptomics Approaches to Understand Stylosanthes scabra, an Orphan Legume from the Brazilian Caatinga.</title>
        <authorList>
            <person name="Ferreira-Neto J.R.C."/>
            <person name="da Silva M.D."/>
            <person name="Binneck E."/>
            <person name="de Melo N.F."/>
            <person name="da Silva R.H."/>
            <person name="de Melo A.L.T.M."/>
            <person name="Pandolfi V."/>
            <person name="Bustamante F.O."/>
            <person name="Brasileiro-Vidal A.C."/>
            <person name="Benko-Iseppon A.M."/>
        </authorList>
    </citation>
    <scope>NUCLEOTIDE SEQUENCE [LARGE SCALE GENOMIC DNA]</scope>
    <source>
        <tissue evidence="1">Leaves</tissue>
    </source>
</reference>
<protein>
    <submittedName>
        <fullName evidence="1">Uncharacterized protein</fullName>
    </submittedName>
</protein>
<gene>
    <name evidence="1" type="ORF">PIB30_058235</name>
</gene>
<comment type="caution">
    <text evidence="1">The sequence shown here is derived from an EMBL/GenBank/DDBJ whole genome shotgun (WGS) entry which is preliminary data.</text>
</comment>
<sequence>MLYISRYEAPNSCVRFCFPQHCRVFPSSFSLFPLSSHSPALSSRLSSLPFESLCRALLRCWIEGPEPTRENKRPLSHIDFNPWKPLCYASLYHFSLPEPIVIDYLCPKTALYLSGLHFFNLHYNSDFRDNCTKLFSIQCNTTLGLAFSLQLSSSYEIEVGEILRENFDATRGSVANRPVVISVKRKLRRNYGIIARRYKTFLDLSRPVDLKQKAGNALETFYDTF</sequence>